<accession>A0ABW5W463</accession>
<gene>
    <name evidence="6" type="ORF">ACFS2C_02780</name>
</gene>
<evidence type="ECO:0000259" key="5">
    <source>
        <dbReference type="Pfam" id="PF00676"/>
    </source>
</evidence>
<organism evidence="6 7">
    <name type="scientific">Prauserella oleivorans</name>
    <dbReference type="NCBI Taxonomy" id="1478153"/>
    <lineage>
        <taxon>Bacteria</taxon>
        <taxon>Bacillati</taxon>
        <taxon>Actinomycetota</taxon>
        <taxon>Actinomycetes</taxon>
        <taxon>Pseudonocardiales</taxon>
        <taxon>Pseudonocardiaceae</taxon>
        <taxon>Prauserella</taxon>
    </lineage>
</organism>
<keyword evidence="2" id="KW-0560">Oxidoreductase</keyword>
<evidence type="ECO:0000256" key="3">
    <source>
        <dbReference type="ARBA" id="ARBA00023052"/>
    </source>
</evidence>
<sequence length="345" mass="37047">MTETPHEVARDEETGTAPLPSTADLERMYWVMVTTTLADSRAQKEAKAGKLQAAFYPVRGMEAVCAALGAVLEPRDQFVSTYRNLGDVVAKGVSLKSIMAELYGRVDGVSKGKGGPMHLQDDSVGMTATTGIVGSGLPIAAGLGIAAQLDGDGKIVAVTFGDGATSIGAYHEAMNMAALWKLPVLFVCQNNKWAEHTPLAEYTAAPEFAQRAASYGMTARKVDGFDPIASWRALSDAVHSIRSGGGPVFLEFETYRLTGHTGTADYSYVPKDELAQAMTRDPAPNFRTWLIEQGLVAPERLDAIERDAESSVAEAFSYAESRPQPDADQLHEDVFADKKLVLDLL</sequence>
<dbReference type="Pfam" id="PF00676">
    <property type="entry name" value="E1_dh"/>
    <property type="match status" value="1"/>
</dbReference>
<keyword evidence="7" id="KW-1185">Reference proteome</keyword>
<dbReference type="Proteomes" id="UP001597478">
    <property type="component" value="Unassembled WGS sequence"/>
</dbReference>
<feature type="domain" description="Dehydrogenase E1 component" evidence="5">
    <location>
        <begin position="33"/>
        <end position="327"/>
    </location>
</feature>
<evidence type="ECO:0000313" key="6">
    <source>
        <dbReference type="EMBL" id="MFD2798315.1"/>
    </source>
</evidence>
<dbReference type="InterPro" id="IPR001017">
    <property type="entry name" value="DH_E1"/>
</dbReference>
<reference evidence="7" key="1">
    <citation type="journal article" date="2019" name="Int. J. Syst. Evol. Microbiol.">
        <title>The Global Catalogue of Microorganisms (GCM) 10K type strain sequencing project: providing services to taxonomists for standard genome sequencing and annotation.</title>
        <authorList>
            <consortium name="The Broad Institute Genomics Platform"/>
            <consortium name="The Broad Institute Genome Sequencing Center for Infectious Disease"/>
            <person name="Wu L."/>
            <person name="Ma J."/>
        </authorList>
    </citation>
    <scope>NUCLEOTIDE SEQUENCE [LARGE SCALE GENOMIC DNA]</scope>
    <source>
        <strain evidence="7">IBRC-M 10906</strain>
    </source>
</reference>
<evidence type="ECO:0000256" key="1">
    <source>
        <dbReference type="ARBA" id="ARBA00001964"/>
    </source>
</evidence>
<dbReference type="RefSeq" id="WP_377383825.1">
    <property type="nucleotide sequence ID" value="NZ_JBHSAN010000001.1"/>
</dbReference>
<evidence type="ECO:0000256" key="2">
    <source>
        <dbReference type="ARBA" id="ARBA00023002"/>
    </source>
</evidence>
<evidence type="ECO:0000256" key="4">
    <source>
        <dbReference type="SAM" id="MobiDB-lite"/>
    </source>
</evidence>
<name>A0ABW5W463_9PSEU</name>
<evidence type="ECO:0000313" key="7">
    <source>
        <dbReference type="Proteomes" id="UP001597478"/>
    </source>
</evidence>
<protein>
    <submittedName>
        <fullName evidence="6">Thiamine pyrophosphate-dependent dehydrogenase E1 component subunit alpha</fullName>
    </submittedName>
</protein>
<comment type="caution">
    <text evidence="6">The sequence shown here is derived from an EMBL/GenBank/DDBJ whole genome shotgun (WGS) entry which is preliminary data.</text>
</comment>
<comment type="cofactor">
    <cofactor evidence="1">
        <name>thiamine diphosphate</name>
        <dbReference type="ChEBI" id="CHEBI:58937"/>
    </cofactor>
</comment>
<dbReference type="PANTHER" id="PTHR11516">
    <property type="entry name" value="PYRUVATE DEHYDROGENASE E1 COMPONENT, ALPHA SUBUNIT BACTERIAL AND ORGANELLAR"/>
    <property type="match status" value="1"/>
</dbReference>
<feature type="compositionally biased region" description="Basic and acidic residues" evidence="4">
    <location>
        <begin position="1"/>
        <end position="13"/>
    </location>
</feature>
<dbReference type="InterPro" id="IPR050642">
    <property type="entry name" value="PDH_E1_Alpha_Subunit"/>
</dbReference>
<proteinExistence type="predicted"/>
<dbReference type="Gene3D" id="3.40.50.970">
    <property type="match status" value="1"/>
</dbReference>
<keyword evidence="3" id="KW-0786">Thiamine pyrophosphate</keyword>
<dbReference type="PANTHER" id="PTHR11516:SF41">
    <property type="entry name" value="3-METHYL-2-OXOBUTANOATE DEHYDROGENASE SUBUNIT ALPHA"/>
    <property type="match status" value="1"/>
</dbReference>
<dbReference type="SUPFAM" id="SSF52518">
    <property type="entry name" value="Thiamin diphosphate-binding fold (THDP-binding)"/>
    <property type="match status" value="1"/>
</dbReference>
<dbReference type="EMBL" id="JBHUOF010000003">
    <property type="protein sequence ID" value="MFD2798315.1"/>
    <property type="molecule type" value="Genomic_DNA"/>
</dbReference>
<feature type="region of interest" description="Disordered" evidence="4">
    <location>
        <begin position="1"/>
        <end position="20"/>
    </location>
</feature>
<dbReference type="CDD" id="cd02000">
    <property type="entry name" value="TPP_E1_PDC_ADC_BCADC"/>
    <property type="match status" value="1"/>
</dbReference>
<dbReference type="InterPro" id="IPR029061">
    <property type="entry name" value="THDP-binding"/>
</dbReference>